<dbReference type="Proteomes" id="UP000253772">
    <property type="component" value="Chromosome c2"/>
</dbReference>
<evidence type="ECO:0000313" key="3">
    <source>
        <dbReference type="Proteomes" id="UP000253772"/>
    </source>
</evidence>
<reference evidence="2 3" key="1">
    <citation type="submission" date="2019-03" db="EMBL/GenBank/DDBJ databases">
        <title>Comparative insights into the high quality Complete genome sequence of highly metal resistant Cupriavidus metallidurans strain BS1 isolated from a gold-copper mine.</title>
        <authorList>
            <person name="Mazhar H.S."/>
            <person name="Rensing C."/>
        </authorList>
    </citation>
    <scope>NUCLEOTIDE SEQUENCE [LARGE SCALE GENOMIC DNA]</scope>
    <source>
        <strain evidence="2 3">BS1</strain>
    </source>
</reference>
<dbReference type="PROSITE" id="PS51257">
    <property type="entry name" value="PROKAR_LIPOPROTEIN"/>
    <property type="match status" value="1"/>
</dbReference>
<gene>
    <name evidence="2" type="ORF">DDF84_024890</name>
</gene>
<proteinExistence type="predicted"/>
<sequence length="243" mass="24285">MAMNPARRICVAIALTMALGACGGGGGDSGGGGNNNPMPVAVSVPLQTAVANVVNNGISVNFAITGTVAGTAVTGSGTLVDAAAVGAVLNGAAVLKTTETLSGTVMANNVSAPFSSTRTIFRNPATFAEVQEDLGGPVVVFPSYVYPATVQAGDAGTLVTGTSFSAADQMTKTGTVVRSFSVAADTSTTLLVTFLESDFDTNGIKLADDQTTLRVDTSGNVTFVSEVVNGFSVNGQQGSLTFK</sequence>
<organism evidence="2 3">
    <name type="scientific">Cupriavidus metallidurans</name>
    <dbReference type="NCBI Taxonomy" id="119219"/>
    <lineage>
        <taxon>Bacteria</taxon>
        <taxon>Pseudomonadati</taxon>
        <taxon>Pseudomonadota</taxon>
        <taxon>Betaproteobacteria</taxon>
        <taxon>Burkholderiales</taxon>
        <taxon>Burkholderiaceae</taxon>
        <taxon>Cupriavidus</taxon>
    </lineage>
</organism>
<protein>
    <recommendedName>
        <fullName evidence="4">Lipoprotein</fullName>
    </recommendedName>
</protein>
<evidence type="ECO:0000313" key="2">
    <source>
        <dbReference type="EMBL" id="QBP12900.1"/>
    </source>
</evidence>
<evidence type="ECO:0000256" key="1">
    <source>
        <dbReference type="SAM" id="SignalP"/>
    </source>
</evidence>
<keyword evidence="1" id="KW-0732">Signal</keyword>
<evidence type="ECO:0008006" key="4">
    <source>
        <dbReference type="Google" id="ProtNLM"/>
    </source>
</evidence>
<dbReference type="AlphaFoldDB" id="A0A482J1G8"/>
<dbReference type="EMBL" id="CP037901">
    <property type="protein sequence ID" value="QBP12900.1"/>
    <property type="molecule type" value="Genomic_DNA"/>
</dbReference>
<accession>A0A482J1G8</accession>
<feature type="chain" id="PRO_5019841241" description="Lipoprotein" evidence="1">
    <location>
        <begin position="24"/>
        <end position="243"/>
    </location>
</feature>
<name>A0A482J1G8_9BURK</name>
<feature type="signal peptide" evidence="1">
    <location>
        <begin position="1"/>
        <end position="23"/>
    </location>
</feature>
<dbReference type="OrthoDB" id="8964043at2"/>